<sequence>MQNHHLYSQELTQEVQELVSRRKGYLLEHSPETIRNNRCMIEAKIDRYRPTTPREYTELNASTFKKMIMKSVDQLREHQNAVNSINVFPVKDGDTGTNMLNTMIGVKNSLEELSDNSFETISKELINAIILSARGNSGTILAEYFRGFMLEIKDIQVLTGSHLVRALKNGSNNAQQALEQPTMGTILDVFSAAAKGADLAHKETNDICKILDEALKYALIALKNTQFILPQMQRSQVVDAGGAGFLFILDGLRAGVSDRNSKISEEFISKPMIVQDEELSFQYCVEAVLKDIGVPIEELRKKIENLGNSFHLMGDIDLLKLHIHTNRPNSIKEICQDTGRIVDWKVDDIQEMQKEYLTNLQKSQEHADILHYNISRSVTKNRIAVVTDSSSDISEKWLKQYPIFIVKMPVILANDPTDLAERVTLKEFYNRMATEENFVPITSQPNVKQFIDAYEKALDIADIVLCIPISSSLSGSYRNAVQAKNKLDNENIFVIDSYSASLGVSILVHIVFELQKAGKDYLDILTELYAIRGRMGQYFIANDTKYLFRGGRLTRSRYILGHILHIHPLLQLKDGYILDTGRRIHSTNPEKQVIMLAREIEKFITRREPLCIYIVHSNAEAKALKLKEYLEKNNLSKGIIEIAEFGMVVGSHLGPGVLAIYYA</sequence>
<keyword evidence="3" id="KW-0418">Kinase</keyword>
<feature type="domain" description="DhaL" evidence="2">
    <location>
        <begin position="62"/>
        <end position="254"/>
    </location>
</feature>
<dbReference type="Gene3D" id="3.30.1180.10">
    <property type="match status" value="1"/>
</dbReference>
<dbReference type="GO" id="GO:0006071">
    <property type="term" value="P:glycerol metabolic process"/>
    <property type="evidence" value="ECO:0007669"/>
    <property type="project" value="InterPro"/>
</dbReference>
<reference evidence="3 4" key="1">
    <citation type="submission" date="2014-07" db="EMBL/GenBank/DDBJ databases">
        <title>Methanogenic archaea and the global carbon cycle.</title>
        <authorList>
            <person name="Henriksen J.R."/>
            <person name="Luke J."/>
            <person name="Reinhart S."/>
            <person name="Benedict M.N."/>
            <person name="Youngblut N.D."/>
            <person name="Metcalf M.E."/>
            <person name="Whitaker R.J."/>
            <person name="Metcalf W.W."/>
        </authorList>
    </citation>
    <scope>NUCLEOTIDE SEQUENCE [LARGE SCALE GENOMIC DNA]</scope>
    <source>
        <strain evidence="3 4">SarPi</strain>
    </source>
</reference>
<dbReference type="PATRIC" id="fig|1434115.4.peg.616"/>
<protein>
    <submittedName>
        <fullName evidence="3">Dihydroxyacetone kinase family protein</fullName>
    </submittedName>
</protein>
<dbReference type="PANTHER" id="PTHR33434:SF4">
    <property type="entry name" value="PHOSPHATASE PROTEIN"/>
    <property type="match status" value="1"/>
</dbReference>
<dbReference type="InterPro" id="IPR003797">
    <property type="entry name" value="DegV"/>
</dbReference>
<evidence type="ECO:0000259" key="2">
    <source>
        <dbReference type="PROSITE" id="PS51480"/>
    </source>
</evidence>
<dbReference type="AlphaFoldDB" id="A0A0E3R5Q9"/>
<dbReference type="InterPro" id="IPR033470">
    <property type="entry name" value="FakA-like_C"/>
</dbReference>
<keyword evidence="3" id="KW-0808">Transferase</keyword>
<evidence type="ECO:0000313" key="4">
    <source>
        <dbReference type="Proteomes" id="UP000033116"/>
    </source>
</evidence>
<dbReference type="InterPro" id="IPR036117">
    <property type="entry name" value="DhaL_dom_sf"/>
</dbReference>
<evidence type="ECO:0000256" key="1">
    <source>
        <dbReference type="ARBA" id="ARBA00023121"/>
    </source>
</evidence>
<dbReference type="SUPFAM" id="SSF82549">
    <property type="entry name" value="DAK1/DegV-like"/>
    <property type="match status" value="1"/>
</dbReference>
<dbReference type="NCBIfam" id="TIGR00762">
    <property type="entry name" value="DegV"/>
    <property type="match status" value="1"/>
</dbReference>
<proteinExistence type="predicted"/>
<dbReference type="InterPro" id="IPR048394">
    <property type="entry name" value="FakA-like_M"/>
</dbReference>
<gene>
    <name evidence="3" type="ORF">MSMAP_0505</name>
</gene>
<dbReference type="InterPro" id="IPR004007">
    <property type="entry name" value="DhaL_dom"/>
</dbReference>
<dbReference type="PROSITE" id="PS51482">
    <property type="entry name" value="DEGV"/>
    <property type="match status" value="1"/>
</dbReference>
<dbReference type="HOGENOM" id="CLU_017496_2_0_2"/>
<dbReference type="InterPro" id="IPR043168">
    <property type="entry name" value="DegV_C"/>
</dbReference>
<dbReference type="Gene3D" id="3.40.50.10170">
    <property type="match status" value="1"/>
</dbReference>
<accession>A0A0E3R5Q9</accession>
<dbReference type="EMBL" id="CP009511">
    <property type="protein sequence ID" value="AKB60490.1"/>
    <property type="molecule type" value="Genomic_DNA"/>
</dbReference>
<dbReference type="Gene3D" id="1.25.40.340">
    <property type="match status" value="1"/>
</dbReference>
<dbReference type="SMART" id="SM01121">
    <property type="entry name" value="Dak1_2"/>
    <property type="match status" value="1"/>
</dbReference>
<organism evidence="3 4">
    <name type="scientific">Methanosarcina mazei SarPi</name>
    <dbReference type="NCBI Taxonomy" id="1434115"/>
    <lineage>
        <taxon>Archaea</taxon>
        <taxon>Methanobacteriati</taxon>
        <taxon>Methanobacteriota</taxon>
        <taxon>Stenosarchaea group</taxon>
        <taxon>Methanomicrobia</taxon>
        <taxon>Methanosarcinales</taxon>
        <taxon>Methanosarcinaceae</taxon>
        <taxon>Methanosarcina</taxon>
    </lineage>
</organism>
<dbReference type="InterPro" id="IPR050270">
    <property type="entry name" value="DegV_domain_contain"/>
</dbReference>
<dbReference type="SUPFAM" id="SSF101473">
    <property type="entry name" value="DhaL-like"/>
    <property type="match status" value="1"/>
</dbReference>
<evidence type="ECO:0000313" key="3">
    <source>
        <dbReference type="EMBL" id="AKB60490.1"/>
    </source>
</evidence>
<keyword evidence="1" id="KW-0446">Lipid-binding</keyword>
<dbReference type="GO" id="GO:0004371">
    <property type="term" value="F:glycerone kinase activity"/>
    <property type="evidence" value="ECO:0007669"/>
    <property type="project" value="InterPro"/>
</dbReference>
<dbReference type="Pfam" id="PF02734">
    <property type="entry name" value="Dak2"/>
    <property type="match status" value="1"/>
</dbReference>
<dbReference type="Pfam" id="PF02645">
    <property type="entry name" value="DegV"/>
    <property type="match status" value="1"/>
</dbReference>
<name>A0A0E3R5Q9_METMZ</name>
<dbReference type="Proteomes" id="UP000033116">
    <property type="component" value="Chromosome"/>
</dbReference>
<dbReference type="GO" id="GO:0008289">
    <property type="term" value="F:lipid binding"/>
    <property type="evidence" value="ECO:0007669"/>
    <property type="project" value="UniProtKB-KW"/>
</dbReference>
<dbReference type="Pfam" id="PF21645">
    <property type="entry name" value="FakA-like_M"/>
    <property type="match status" value="1"/>
</dbReference>
<dbReference type="PROSITE" id="PS51480">
    <property type="entry name" value="DHAL"/>
    <property type="match status" value="1"/>
</dbReference>
<dbReference type="SMART" id="SM01120">
    <property type="entry name" value="Dak2"/>
    <property type="match status" value="1"/>
</dbReference>
<dbReference type="PANTHER" id="PTHR33434">
    <property type="entry name" value="DEGV DOMAIN-CONTAINING PROTEIN DR_1986-RELATED"/>
    <property type="match status" value="1"/>
</dbReference>